<feature type="coiled-coil region" evidence="1">
    <location>
        <begin position="3"/>
        <end position="30"/>
    </location>
</feature>
<feature type="non-terminal residue" evidence="2">
    <location>
        <position position="1"/>
    </location>
</feature>
<dbReference type="EMBL" id="NDHI03003478">
    <property type="protein sequence ID" value="PNJ38935.1"/>
    <property type="molecule type" value="Genomic_DNA"/>
</dbReference>
<keyword evidence="1" id="KW-0175">Coiled coil</keyword>
<organism evidence="2">
    <name type="scientific">Pongo abelii</name>
    <name type="common">Sumatran orangutan</name>
    <name type="synonym">Pongo pygmaeus abelii</name>
    <dbReference type="NCBI Taxonomy" id="9601"/>
    <lineage>
        <taxon>Eukaryota</taxon>
        <taxon>Metazoa</taxon>
        <taxon>Chordata</taxon>
        <taxon>Craniata</taxon>
        <taxon>Vertebrata</taxon>
        <taxon>Euteleostomi</taxon>
        <taxon>Mammalia</taxon>
        <taxon>Eutheria</taxon>
        <taxon>Euarchontoglires</taxon>
        <taxon>Primates</taxon>
        <taxon>Haplorrhini</taxon>
        <taxon>Catarrhini</taxon>
        <taxon>Hominidae</taxon>
        <taxon>Pongo</taxon>
    </lineage>
</organism>
<gene>
    <name evidence="2" type="ORF">CR201_G0031626</name>
</gene>
<reference evidence="2" key="1">
    <citation type="submission" date="2017-12" db="EMBL/GenBank/DDBJ databases">
        <title>High-resolution comparative analysis of great ape genomes.</title>
        <authorList>
            <person name="Pollen A."/>
            <person name="Hastie A."/>
            <person name="Hormozdiari F."/>
            <person name="Dougherty M."/>
            <person name="Liu R."/>
            <person name="Chaisson M."/>
            <person name="Hoppe E."/>
            <person name="Hill C."/>
            <person name="Pang A."/>
            <person name="Hillier L."/>
            <person name="Baker C."/>
            <person name="Armstrong J."/>
            <person name="Shendure J."/>
            <person name="Paten B."/>
            <person name="Wilson R."/>
            <person name="Chao H."/>
            <person name="Schneider V."/>
            <person name="Ventura M."/>
            <person name="Kronenberg Z."/>
            <person name="Murali S."/>
            <person name="Gordon D."/>
            <person name="Cantsilieris S."/>
            <person name="Munson K."/>
            <person name="Nelson B."/>
            <person name="Raja A."/>
            <person name="Underwood J."/>
            <person name="Diekhans M."/>
            <person name="Fiddes I."/>
            <person name="Haussler D."/>
            <person name="Eichler E."/>
        </authorList>
    </citation>
    <scope>NUCLEOTIDE SEQUENCE [LARGE SCALE GENOMIC DNA]</scope>
    <source>
        <strain evidence="2">Susie</strain>
    </source>
</reference>
<comment type="caution">
    <text evidence="2">The sequence shown here is derived from an EMBL/GenBank/DDBJ whole genome shotgun (WGS) entry which is preliminary data.</text>
</comment>
<name>A0A2J8U0Z4_PONAB</name>
<evidence type="ECO:0000313" key="2">
    <source>
        <dbReference type="EMBL" id="PNJ38935.1"/>
    </source>
</evidence>
<proteinExistence type="predicted"/>
<sequence>KQLEETQHDKDQLVLNIEALRAELDQMRLRADPTWAVSQISGSPWQTATQTPTAPVQCCGARRKAVWQPCEMSLPRYKLLMSRIGNVPSKLLSWQM</sequence>
<evidence type="ECO:0000256" key="1">
    <source>
        <dbReference type="SAM" id="Coils"/>
    </source>
</evidence>
<accession>A0A2J8U0Z4</accession>
<protein>
    <submittedName>
        <fullName evidence="2">PPFIA1 isoform 11</fullName>
    </submittedName>
</protein>
<dbReference type="AlphaFoldDB" id="A0A2J8U0Z4"/>